<evidence type="ECO:0000256" key="1">
    <source>
        <dbReference type="ARBA" id="ARBA00023027"/>
    </source>
</evidence>
<evidence type="ECO:0000313" key="3">
    <source>
        <dbReference type="EMBL" id="TSJ76648.1"/>
    </source>
</evidence>
<dbReference type="AlphaFoldDB" id="A0A556QJ41"/>
<sequence>MKVLVTGGAGFIGSHTLDALRARGDETALLDDFNDFYDPAIKRRHAAATGARIFEADLRDRSTVRAALRAFQPDAIIHLAARAGVRPSIENPQLYIDVNLTGTLNLLDEAVAAGIHRIVFSSSSSVYGNNPKVPFAESDPLESIISPYAVTKLAGEQLCRIHAQLYALSITALRFFTVYGPRQRPDLAISKFVRHVAAGLPIDLYGDGSSSRDYTYVDDITTGVLAALDRLQPGFRVYNIGGKHPVTLAELVTAVERVVGKTAVINRLPPQPGDVDRTWADTRRARIELDYAPRISLEEGIRRYWQWHQSPA</sequence>
<evidence type="ECO:0000259" key="2">
    <source>
        <dbReference type="Pfam" id="PF01370"/>
    </source>
</evidence>
<dbReference type="SUPFAM" id="SSF51735">
    <property type="entry name" value="NAD(P)-binding Rossmann-fold domains"/>
    <property type="match status" value="1"/>
</dbReference>
<evidence type="ECO:0000313" key="4">
    <source>
        <dbReference type="Proteomes" id="UP000315648"/>
    </source>
</evidence>
<dbReference type="RefSeq" id="WP_144230405.1">
    <property type="nucleotide sequence ID" value="NZ_CBCRVV010000014.1"/>
</dbReference>
<comment type="caution">
    <text evidence="3">The sequence shown here is derived from an EMBL/GenBank/DDBJ whole genome shotgun (WGS) entry which is preliminary data.</text>
</comment>
<name>A0A556QJ41_9BACT</name>
<feature type="domain" description="NAD-dependent epimerase/dehydratase" evidence="2">
    <location>
        <begin position="3"/>
        <end position="241"/>
    </location>
</feature>
<dbReference type="PRINTS" id="PR01713">
    <property type="entry name" value="NUCEPIMERASE"/>
</dbReference>
<dbReference type="Proteomes" id="UP000315648">
    <property type="component" value="Unassembled WGS sequence"/>
</dbReference>
<dbReference type="InterPro" id="IPR001509">
    <property type="entry name" value="Epimerase_deHydtase"/>
</dbReference>
<reference evidence="3 4" key="1">
    <citation type="submission" date="2019-07" db="EMBL/GenBank/DDBJ databases">
        <title>Description of 53C-WASEF.</title>
        <authorList>
            <person name="Pitt A."/>
            <person name="Hahn M.W."/>
        </authorList>
    </citation>
    <scope>NUCLEOTIDE SEQUENCE [LARGE SCALE GENOMIC DNA]</scope>
    <source>
        <strain evidence="3 4">53C-WASEF</strain>
    </source>
</reference>
<dbReference type="Pfam" id="PF01370">
    <property type="entry name" value="Epimerase"/>
    <property type="match status" value="1"/>
</dbReference>
<dbReference type="EMBL" id="VMBG01000002">
    <property type="protein sequence ID" value="TSJ76648.1"/>
    <property type="molecule type" value="Genomic_DNA"/>
</dbReference>
<organism evidence="3 4">
    <name type="scientific">Rariglobus hedericola</name>
    <dbReference type="NCBI Taxonomy" id="2597822"/>
    <lineage>
        <taxon>Bacteria</taxon>
        <taxon>Pseudomonadati</taxon>
        <taxon>Verrucomicrobiota</taxon>
        <taxon>Opitutia</taxon>
        <taxon>Opitutales</taxon>
        <taxon>Opitutaceae</taxon>
        <taxon>Rariglobus</taxon>
    </lineage>
</organism>
<proteinExistence type="predicted"/>
<keyword evidence="1" id="KW-0520">NAD</keyword>
<dbReference type="OrthoDB" id="9811743at2"/>
<gene>
    <name evidence="3" type="ORF">FPL22_11005</name>
</gene>
<keyword evidence="4" id="KW-1185">Reference proteome</keyword>
<protein>
    <submittedName>
        <fullName evidence="3">NAD-dependent epimerase/dehydratase family protein</fullName>
    </submittedName>
</protein>
<dbReference type="PANTHER" id="PTHR43574">
    <property type="entry name" value="EPIMERASE-RELATED"/>
    <property type="match status" value="1"/>
</dbReference>
<dbReference type="Gene3D" id="3.40.50.720">
    <property type="entry name" value="NAD(P)-binding Rossmann-like Domain"/>
    <property type="match status" value="1"/>
</dbReference>
<dbReference type="InterPro" id="IPR036291">
    <property type="entry name" value="NAD(P)-bd_dom_sf"/>
</dbReference>
<accession>A0A556QJ41</accession>